<evidence type="ECO:0000256" key="1">
    <source>
        <dbReference type="SAM" id="MobiDB-lite"/>
    </source>
</evidence>
<keyword evidence="3" id="KW-1185">Reference proteome</keyword>
<evidence type="ECO:0000313" key="3">
    <source>
        <dbReference type="Proteomes" id="UP000642107"/>
    </source>
</evidence>
<evidence type="ECO:0000313" key="2">
    <source>
        <dbReference type="EMBL" id="MBD9699225.1"/>
    </source>
</evidence>
<organism evidence="2 3">
    <name type="scientific">Flavimobilis rhizosphaerae</name>
    <dbReference type="NCBI Taxonomy" id="2775421"/>
    <lineage>
        <taxon>Bacteria</taxon>
        <taxon>Bacillati</taxon>
        <taxon>Actinomycetota</taxon>
        <taxon>Actinomycetes</taxon>
        <taxon>Micrococcales</taxon>
        <taxon>Jonesiaceae</taxon>
        <taxon>Flavimobilis</taxon>
    </lineage>
</organism>
<comment type="caution">
    <text evidence="2">The sequence shown here is derived from an EMBL/GenBank/DDBJ whole genome shotgun (WGS) entry which is preliminary data.</text>
</comment>
<proteinExistence type="predicted"/>
<evidence type="ECO:0008006" key="4">
    <source>
        <dbReference type="Google" id="ProtNLM"/>
    </source>
</evidence>
<accession>A0ABR9DQ32</accession>
<gene>
    <name evidence="2" type="ORF">IGS67_06930</name>
</gene>
<dbReference type="RefSeq" id="WP_192279122.1">
    <property type="nucleotide sequence ID" value="NZ_JACZDF010000003.1"/>
</dbReference>
<feature type="region of interest" description="Disordered" evidence="1">
    <location>
        <begin position="163"/>
        <end position="193"/>
    </location>
</feature>
<dbReference type="EMBL" id="JACZDF010000003">
    <property type="protein sequence ID" value="MBD9699225.1"/>
    <property type="molecule type" value="Genomic_DNA"/>
</dbReference>
<protein>
    <recommendedName>
        <fullName evidence="4">DUF2231 domain-containing protein</fullName>
    </recommendedName>
</protein>
<reference evidence="2 3" key="1">
    <citation type="submission" date="2020-09" db="EMBL/GenBank/DDBJ databases">
        <title>Flavimobilis rhizosphaerae sp. nov., isolated from rhizosphere soil of Spartina alterniflora.</title>
        <authorList>
            <person name="Hanqin C."/>
        </authorList>
    </citation>
    <scope>NUCLEOTIDE SEQUENCE [LARGE SCALE GENOMIC DNA]</scope>
    <source>
        <strain evidence="2 3">GY 10621</strain>
    </source>
</reference>
<sequence length="193" mass="19684">MTDSTLILRGLRRLEDARGLDGAADVLRRASAAVTAARPARDILQGRPLGHPVHAALAMAPVGAWMSSALLSRDGHGPAARTLLRFALLSAPVVGLAGVADVGRLDHARRRVAAVHVASNVVAGTLGATALVRSRAGDQPARLLSWAGLGALMAGGFLGGHLSSRLGPPPPPTAGEDRPLGLLVSVEEPDSVP</sequence>
<dbReference type="Proteomes" id="UP000642107">
    <property type="component" value="Unassembled WGS sequence"/>
</dbReference>
<name>A0ABR9DQ32_9MICO</name>